<reference evidence="1" key="1">
    <citation type="submission" date="2020-06" db="EMBL/GenBank/DDBJ databases">
        <title>WGS assembly of Ceratodon purpureus strain R40.</title>
        <authorList>
            <person name="Carey S.B."/>
            <person name="Jenkins J."/>
            <person name="Shu S."/>
            <person name="Lovell J.T."/>
            <person name="Sreedasyam A."/>
            <person name="Maumus F."/>
            <person name="Tiley G.P."/>
            <person name="Fernandez-Pozo N."/>
            <person name="Barry K."/>
            <person name="Chen C."/>
            <person name="Wang M."/>
            <person name="Lipzen A."/>
            <person name="Daum C."/>
            <person name="Saski C.A."/>
            <person name="Payton A.C."/>
            <person name="Mcbreen J.C."/>
            <person name="Conrad R.E."/>
            <person name="Kollar L.M."/>
            <person name="Olsson S."/>
            <person name="Huttunen S."/>
            <person name="Landis J.B."/>
            <person name="Wickett N.J."/>
            <person name="Johnson M.G."/>
            <person name="Rensing S.A."/>
            <person name="Grimwood J."/>
            <person name="Schmutz J."/>
            <person name="Mcdaniel S.F."/>
        </authorList>
    </citation>
    <scope>NUCLEOTIDE SEQUENCE</scope>
    <source>
        <strain evidence="1">R40</strain>
    </source>
</reference>
<evidence type="ECO:0000313" key="2">
    <source>
        <dbReference type="Proteomes" id="UP000822688"/>
    </source>
</evidence>
<organism evidence="1 2">
    <name type="scientific">Ceratodon purpureus</name>
    <name type="common">Fire moss</name>
    <name type="synonym">Dicranum purpureum</name>
    <dbReference type="NCBI Taxonomy" id="3225"/>
    <lineage>
        <taxon>Eukaryota</taxon>
        <taxon>Viridiplantae</taxon>
        <taxon>Streptophyta</taxon>
        <taxon>Embryophyta</taxon>
        <taxon>Bryophyta</taxon>
        <taxon>Bryophytina</taxon>
        <taxon>Bryopsida</taxon>
        <taxon>Dicranidae</taxon>
        <taxon>Pseudoditrichales</taxon>
        <taxon>Ditrichaceae</taxon>
        <taxon>Ceratodon</taxon>
    </lineage>
</organism>
<name>A0A8T0GUH4_CERPU</name>
<proteinExistence type="predicted"/>
<protein>
    <submittedName>
        <fullName evidence="1">Uncharacterized protein</fullName>
    </submittedName>
</protein>
<accession>A0A8T0GUH4</accession>
<gene>
    <name evidence="1" type="ORF">KC19_9G162900</name>
</gene>
<comment type="caution">
    <text evidence="1">The sequence shown here is derived from an EMBL/GenBank/DDBJ whole genome shotgun (WGS) entry which is preliminary data.</text>
</comment>
<evidence type="ECO:0000313" key="1">
    <source>
        <dbReference type="EMBL" id="KAG0562660.1"/>
    </source>
</evidence>
<keyword evidence="2" id="KW-1185">Reference proteome</keyword>
<dbReference type="AlphaFoldDB" id="A0A8T0GUH4"/>
<dbReference type="EMBL" id="CM026430">
    <property type="protein sequence ID" value="KAG0562660.1"/>
    <property type="molecule type" value="Genomic_DNA"/>
</dbReference>
<dbReference type="Proteomes" id="UP000822688">
    <property type="component" value="Chromosome 9"/>
</dbReference>
<sequence length="327" mass="37758">MEIMHRSLSAQLRAVPSHGSFRKLKEMDSWDEAQEEDDAEDSWVVKSLPERWRIVQKLDTASPYYKQKVVIDLGMTTSYRKEGANYIIRAEIFDLLWDSNMFSNENDCRGWFIDSLEIQFQPMWNQDEIITGALYPKTTNTAAYFGNSTQAGISGFISRNPTIAVTMSNTRSQQTSQQMYKCNWERGSDGLVSLNWKLNLWCPSSNLEYPKLYNPRSWSGSKVPMLPPDYEKGNFSGLDYKPRVEWVVPATVVRARRASWRVTVSANLSCVSSKKSWLFATDKFLAQRQLRHEEVWRFPAKASGQMEDWHCASSRCRSARHSLSRSL</sequence>